<sequence>MQTHLFQTIKAQLYLTSLFLIGAMVAFGIFETLSFMKLDNLQHAAQETAHSNADLLALRRYEKDFLARLDESYIEKFNQKQISLNARLEQVKTLLAQYSDENNSEFDQVMASLDSYATQFNLIADQTILLGLTPSDGLRGNIRSAANETEELLLTTGNEKLYRLLLTLRRNEKDFLITKDPNHVAAFNNNLDTLFSALSNSKLSTAEQKTLRRSLIIYQMMFDELVQGYSDIGLTYSEGLYGELRANIHEVESHIEHLEQTIIKTINDMQSQEKTILLLGGGAITLVMTLVLLVISRTISQRLNAVNHMMEDIAQGDGDLTARMNDSGDDELAQLSRSFDQFTGKLQAIISNIAEIAKQLSLSANESKLATSGSLANAEQQQGESANVATSVNELLATSSEIAGNINDTAAAAQHGQENAVRSLEISQQAAASIHALAEEIEAAQQQILTLETQSQNINKVTSVIRDITDQTNLLALNAAIEAARAGEHGRGFAVVADEVRQLAQRTHHSTQEIEQTIEQLLNTVSQSVSAMQHSQTLAGETVAHTQQAKEAADLIVEAITDISDRSLQIASASEQQAAVSAEIDQNIHRIAELATDTATAVGQASASSQGVADMAAQLDAMVGQFKYK</sequence>
<comment type="caution">
    <text evidence="12">The sequence shown here is derived from an EMBL/GenBank/DDBJ whole genome shotgun (WGS) entry which is preliminary data.</text>
</comment>
<keyword evidence="8" id="KW-0175">Coiled coil</keyword>
<organism evidence="12 13">
    <name type="scientific">Photobacterium gaetbulicola</name>
    <dbReference type="NCBI Taxonomy" id="1295392"/>
    <lineage>
        <taxon>Bacteria</taxon>
        <taxon>Pseudomonadati</taxon>
        <taxon>Pseudomonadota</taxon>
        <taxon>Gammaproteobacteria</taxon>
        <taxon>Vibrionales</taxon>
        <taxon>Vibrionaceae</taxon>
        <taxon>Photobacterium</taxon>
    </lineage>
</organism>
<evidence type="ECO:0000313" key="12">
    <source>
        <dbReference type="EMBL" id="KHT63349.1"/>
    </source>
</evidence>
<dbReference type="PANTHER" id="PTHR32089:SF119">
    <property type="entry name" value="METHYL-ACCEPTING CHEMOTAXIS PROTEIN CTPL"/>
    <property type="match status" value="1"/>
</dbReference>
<evidence type="ECO:0000256" key="6">
    <source>
        <dbReference type="ARBA" id="ARBA00029447"/>
    </source>
</evidence>
<dbReference type="InterPro" id="IPR004090">
    <property type="entry name" value="Chemotax_Me-accpt_rcpt"/>
</dbReference>
<dbReference type="Gene3D" id="6.10.340.10">
    <property type="match status" value="1"/>
</dbReference>
<evidence type="ECO:0000256" key="2">
    <source>
        <dbReference type="ARBA" id="ARBA00022692"/>
    </source>
</evidence>
<keyword evidence="5 7" id="KW-0807">Transducer</keyword>
<dbReference type="Pfam" id="PF00015">
    <property type="entry name" value="MCPsignal"/>
    <property type="match status" value="1"/>
</dbReference>
<evidence type="ECO:0000256" key="1">
    <source>
        <dbReference type="ARBA" id="ARBA00004141"/>
    </source>
</evidence>
<evidence type="ECO:0000259" key="11">
    <source>
        <dbReference type="PROSITE" id="PS50885"/>
    </source>
</evidence>
<dbReference type="AlphaFoldDB" id="A0A0B9G404"/>
<dbReference type="InterPro" id="IPR032255">
    <property type="entry name" value="HBM"/>
</dbReference>
<gene>
    <name evidence="12" type="ORF">RJ45_13240</name>
</gene>
<feature type="domain" description="HAMP" evidence="11">
    <location>
        <begin position="297"/>
        <end position="351"/>
    </location>
</feature>
<evidence type="ECO:0000256" key="8">
    <source>
        <dbReference type="SAM" id="Coils"/>
    </source>
</evidence>
<dbReference type="GO" id="GO:0004888">
    <property type="term" value="F:transmembrane signaling receptor activity"/>
    <property type="evidence" value="ECO:0007669"/>
    <property type="project" value="InterPro"/>
</dbReference>
<keyword evidence="4 9" id="KW-0472">Membrane</keyword>
<keyword evidence="2 9" id="KW-0812">Transmembrane</keyword>
<evidence type="ECO:0000256" key="7">
    <source>
        <dbReference type="PROSITE-ProRule" id="PRU00284"/>
    </source>
</evidence>
<dbReference type="Gene3D" id="1.10.287.950">
    <property type="entry name" value="Methyl-accepting chemotaxis protein"/>
    <property type="match status" value="1"/>
</dbReference>
<accession>A0A0B9G404</accession>
<protein>
    <submittedName>
        <fullName evidence="12">Chemotaxis protein</fullName>
    </submittedName>
</protein>
<name>A0A0B9G404_9GAMM</name>
<dbReference type="PROSITE" id="PS50885">
    <property type="entry name" value="HAMP"/>
    <property type="match status" value="1"/>
</dbReference>
<feature type="transmembrane region" description="Helical" evidence="9">
    <location>
        <begin position="276"/>
        <end position="295"/>
    </location>
</feature>
<dbReference type="CDD" id="cd06225">
    <property type="entry name" value="HAMP"/>
    <property type="match status" value="1"/>
</dbReference>
<keyword evidence="3 9" id="KW-1133">Transmembrane helix</keyword>
<evidence type="ECO:0000256" key="5">
    <source>
        <dbReference type="ARBA" id="ARBA00023224"/>
    </source>
</evidence>
<reference evidence="12 13" key="1">
    <citation type="submission" date="2014-12" db="EMBL/GenBank/DDBJ databases">
        <title>Genome sequencing of Photobacterium gaetbulicola AD005a.</title>
        <authorList>
            <person name="Adrian T.G.S."/>
            <person name="Chan K.G."/>
        </authorList>
    </citation>
    <scope>NUCLEOTIDE SEQUENCE [LARGE SCALE GENOMIC DNA]</scope>
    <source>
        <strain evidence="12 13">AD005a</strain>
    </source>
</reference>
<dbReference type="SUPFAM" id="SSF58104">
    <property type="entry name" value="Methyl-accepting chemotaxis protein (MCP) signaling domain"/>
    <property type="match status" value="1"/>
</dbReference>
<feature type="domain" description="Methyl-accepting transducer" evidence="10">
    <location>
        <begin position="356"/>
        <end position="592"/>
    </location>
</feature>
<dbReference type="Pfam" id="PF00672">
    <property type="entry name" value="HAMP"/>
    <property type="match status" value="1"/>
</dbReference>
<dbReference type="GO" id="GO:0007165">
    <property type="term" value="P:signal transduction"/>
    <property type="evidence" value="ECO:0007669"/>
    <property type="project" value="UniProtKB-KW"/>
</dbReference>
<dbReference type="PANTHER" id="PTHR32089">
    <property type="entry name" value="METHYL-ACCEPTING CHEMOTAXIS PROTEIN MCPB"/>
    <property type="match status" value="1"/>
</dbReference>
<evidence type="ECO:0000259" key="10">
    <source>
        <dbReference type="PROSITE" id="PS50111"/>
    </source>
</evidence>
<dbReference type="InterPro" id="IPR004089">
    <property type="entry name" value="MCPsignal_dom"/>
</dbReference>
<dbReference type="PROSITE" id="PS50111">
    <property type="entry name" value="CHEMOTAXIS_TRANSDUC_2"/>
    <property type="match status" value="1"/>
</dbReference>
<feature type="coiled-coil region" evidence="8">
    <location>
        <begin position="241"/>
        <end position="275"/>
    </location>
</feature>
<evidence type="ECO:0000256" key="4">
    <source>
        <dbReference type="ARBA" id="ARBA00023136"/>
    </source>
</evidence>
<dbReference type="GO" id="GO:0016020">
    <property type="term" value="C:membrane"/>
    <property type="evidence" value="ECO:0007669"/>
    <property type="project" value="UniProtKB-SubCell"/>
</dbReference>
<feature type="transmembrane region" description="Helical" evidence="9">
    <location>
        <begin position="12"/>
        <end position="30"/>
    </location>
</feature>
<dbReference type="Proteomes" id="UP000031278">
    <property type="component" value="Unassembled WGS sequence"/>
</dbReference>
<dbReference type="InterPro" id="IPR003660">
    <property type="entry name" value="HAMP_dom"/>
</dbReference>
<dbReference type="GO" id="GO:0006935">
    <property type="term" value="P:chemotaxis"/>
    <property type="evidence" value="ECO:0007669"/>
    <property type="project" value="InterPro"/>
</dbReference>
<comment type="subcellular location">
    <subcellularLocation>
        <location evidence="1">Membrane</location>
        <topology evidence="1">Multi-pass membrane protein</topology>
    </subcellularLocation>
</comment>
<proteinExistence type="inferred from homology"/>
<dbReference type="EMBL" id="JWLZ01000159">
    <property type="protein sequence ID" value="KHT63349.1"/>
    <property type="molecule type" value="Genomic_DNA"/>
</dbReference>
<dbReference type="PRINTS" id="PR00260">
    <property type="entry name" value="CHEMTRNSDUCR"/>
</dbReference>
<dbReference type="SMART" id="SM00304">
    <property type="entry name" value="HAMP"/>
    <property type="match status" value="1"/>
</dbReference>
<feature type="coiled-coil region" evidence="8">
    <location>
        <begin position="427"/>
        <end position="461"/>
    </location>
</feature>
<comment type="similarity">
    <text evidence="6">Belongs to the methyl-accepting chemotaxis (MCP) protein family.</text>
</comment>
<evidence type="ECO:0000256" key="9">
    <source>
        <dbReference type="SAM" id="Phobius"/>
    </source>
</evidence>
<dbReference type="SMART" id="SM00283">
    <property type="entry name" value="MA"/>
    <property type="match status" value="1"/>
</dbReference>
<dbReference type="CDD" id="cd11386">
    <property type="entry name" value="MCP_signal"/>
    <property type="match status" value="1"/>
</dbReference>
<evidence type="ECO:0000256" key="3">
    <source>
        <dbReference type="ARBA" id="ARBA00022989"/>
    </source>
</evidence>
<evidence type="ECO:0000313" key="13">
    <source>
        <dbReference type="Proteomes" id="UP000031278"/>
    </source>
</evidence>
<dbReference type="RefSeq" id="WP_039462607.1">
    <property type="nucleotide sequence ID" value="NZ_JWLZ01000159.1"/>
</dbReference>
<dbReference type="FunFam" id="1.10.287.950:FF:000001">
    <property type="entry name" value="Methyl-accepting chemotaxis sensory transducer"/>
    <property type="match status" value="1"/>
</dbReference>
<dbReference type="SMART" id="SM01358">
    <property type="entry name" value="HBM"/>
    <property type="match status" value="1"/>
</dbReference>